<dbReference type="GO" id="GO:0009117">
    <property type="term" value="P:nucleotide metabolic process"/>
    <property type="evidence" value="ECO:0007669"/>
    <property type="project" value="TreeGrafter"/>
</dbReference>
<dbReference type="Proteomes" id="UP000438699">
    <property type="component" value="Unassembled WGS sequence"/>
</dbReference>
<dbReference type="InterPro" id="IPR001310">
    <property type="entry name" value="Histidine_triad_HIT"/>
</dbReference>
<dbReference type="CDD" id="cd01277">
    <property type="entry name" value="HINT_subgroup"/>
    <property type="match status" value="1"/>
</dbReference>
<sequence>MDNDCIFCKIVAGEIPCAKVFESETCLGFLDIAPVNKGHALVLPKAHHPALWDLPAGLGEDLMAAMKAVSVAVRETTGAHGLNVMQNNLEAAGQLVPHLHFHVIPRFSDDGLQLWAQGSYASGDEMNALAESIRRAVE</sequence>
<evidence type="ECO:0000256" key="2">
    <source>
        <dbReference type="PIRSR" id="PIRSR601310-3"/>
    </source>
</evidence>
<dbReference type="SUPFAM" id="SSF54197">
    <property type="entry name" value="HIT-like"/>
    <property type="match status" value="1"/>
</dbReference>
<evidence type="ECO:0000259" key="4">
    <source>
        <dbReference type="PROSITE" id="PS51084"/>
    </source>
</evidence>
<dbReference type="PANTHER" id="PTHR46648">
    <property type="entry name" value="HIT FAMILY PROTEIN 1"/>
    <property type="match status" value="1"/>
</dbReference>
<dbReference type="OrthoDB" id="9784774at2"/>
<dbReference type="InterPro" id="IPR019808">
    <property type="entry name" value="Histidine_triad_CS"/>
</dbReference>
<dbReference type="GO" id="GO:0003824">
    <property type="term" value="F:catalytic activity"/>
    <property type="evidence" value="ECO:0007669"/>
    <property type="project" value="InterPro"/>
</dbReference>
<dbReference type="EMBL" id="WAIE01000003">
    <property type="protein sequence ID" value="KAB1441784.1"/>
    <property type="molecule type" value="Genomic_DNA"/>
</dbReference>
<feature type="domain" description="HIT" evidence="4">
    <location>
        <begin position="6"/>
        <end position="113"/>
    </location>
</feature>
<reference evidence="5 6" key="1">
    <citation type="journal article" date="2017" name="Int. J. Syst. Evol. Microbiol.">
        <title>Desulfovibrio senegalensis sp. nov., a mesophilic sulfate reducer isolated from marine sediment.</title>
        <authorList>
            <person name="Thioye A."/>
            <person name="Gam Z.B.A."/>
            <person name="Mbengue M."/>
            <person name="Cayol J.L."/>
            <person name="Joseph-Bartoli M."/>
            <person name="Toure-Kane C."/>
            <person name="Labat M."/>
        </authorList>
    </citation>
    <scope>NUCLEOTIDE SEQUENCE [LARGE SCALE GENOMIC DNA]</scope>
    <source>
        <strain evidence="5 6">DSM 101509</strain>
    </source>
</reference>
<dbReference type="AlphaFoldDB" id="A0A6N6N1K9"/>
<evidence type="ECO:0000313" key="6">
    <source>
        <dbReference type="Proteomes" id="UP000438699"/>
    </source>
</evidence>
<dbReference type="InterPro" id="IPR011146">
    <property type="entry name" value="HIT-like"/>
</dbReference>
<evidence type="ECO:0000313" key="5">
    <source>
        <dbReference type="EMBL" id="KAB1441784.1"/>
    </source>
</evidence>
<accession>A0A6N6N1K9</accession>
<protein>
    <submittedName>
        <fullName evidence="5">HIT family protein</fullName>
    </submittedName>
</protein>
<dbReference type="InterPro" id="IPR036265">
    <property type="entry name" value="HIT-like_sf"/>
</dbReference>
<feature type="active site" description="Tele-AMP-histidine intermediate" evidence="1">
    <location>
        <position position="100"/>
    </location>
</feature>
<comment type="caution">
    <text evidence="5">The sequence shown here is derived from an EMBL/GenBank/DDBJ whole genome shotgun (WGS) entry which is preliminary data.</text>
</comment>
<keyword evidence="6" id="KW-1185">Reference proteome</keyword>
<dbReference type="InterPro" id="IPR039384">
    <property type="entry name" value="HINT"/>
</dbReference>
<dbReference type="Pfam" id="PF01230">
    <property type="entry name" value="HIT"/>
    <property type="match status" value="1"/>
</dbReference>
<feature type="short sequence motif" description="Histidine triad motif" evidence="2 3">
    <location>
        <begin position="98"/>
        <end position="102"/>
    </location>
</feature>
<dbReference type="PROSITE" id="PS51084">
    <property type="entry name" value="HIT_2"/>
    <property type="match status" value="1"/>
</dbReference>
<dbReference type="PANTHER" id="PTHR46648:SF1">
    <property type="entry name" value="ADENOSINE 5'-MONOPHOSPHORAMIDASE HNT1"/>
    <property type="match status" value="1"/>
</dbReference>
<dbReference type="Gene3D" id="3.30.428.10">
    <property type="entry name" value="HIT-like"/>
    <property type="match status" value="1"/>
</dbReference>
<dbReference type="PROSITE" id="PS00892">
    <property type="entry name" value="HIT_1"/>
    <property type="match status" value="1"/>
</dbReference>
<dbReference type="PRINTS" id="PR00332">
    <property type="entry name" value="HISTRIAD"/>
</dbReference>
<organism evidence="5 6">
    <name type="scientific">Pseudodesulfovibrio senegalensis</name>
    <dbReference type="NCBI Taxonomy" id="1721087"/>
    <lineage>
        <taxon>Bacteria</taxon>
        <taxon>Pseudomonadati</taxon>
        <taxon>Thermodesulfobacteriota</taxon>
        <taxon>Desulfovibrionia</taxon>
        <taxon>Desulfovibrionales</taxon>
        <taxon>Desulfovibrionaceae</taxon>
    </lineage>
</organism>
<name>A0A6N6N1K9_9BACT</name>
<evidence type="ECO:0000256" key="3">
    <source>
        <dbReference type="PROSITE-ProRule" id="PRU00464"/>
    </source>
</evidence>
<dbReference type="RefSeq" id="WP_151150876.1">
    <property type="nucleotide sequence ID" value="NZ_WAIE01000003.1"/>
</dbReference>
<proteinExistence type="predicted"/>
<evidence type="ECO:0000256" key="1">
    <source>
        <dbReference type="PIRSR" id="PIRSR601310-1"/>
    </source>
</evidence>
<gene>
    <name evidence="5" type="ORF">F8A88_09345</name>
</gene>